<evidence type="ECO:0000256" key="6">
    <source>
        <dbReference type="ARBA" id="ARBA00023210"/>
    </source>
</evidence>
<keyword evidence="11" id="KW-1185">Reference proteome</keyword>
<keyword evidence="1 8" id="KW-0132">Cell division</keyword>
<keyword evidence="6 8" id="KW-0717">Septation</keyword>
<gene>
    <name evidence="8 10" type="primary">ezrA</name>
    <name evidence="10" type="ORF">GCM10008986_06990</name>
</gene>
<keyword evidence="2 8" id="KW-0812">Transmembrane</keyword>
<organism evidence="10 11">
    <name type="scientific">Salinibacillus aidingensis</name>
    <dbReference type="NCBI Taxonomy" id="237684"/>
    <lineage>
        <taxon>Bacteria</taxon>
        <taxon>Bacillati</taxon>
        <taxon>Bacillota</taxon>
        <taxon>Bacilli</taxon>
        <taxon>Bacillales</taxon>
        <taxon>Bacillaceae</taxon>
        <taxon>Salinibacillus</taxon>
    </lineage>
</organism>
<protein>
    <recommendedName>
        <fullName evidence="8">Septation ring formation regulator EzrA</fullName>
    </recommendedName>
</protein>
<evidence type="ECO:0000256" key="7">
    <source>
        <dbReference type="ARBA" id="ARBA00023306"/>
    </source>
</evidence>
<evidence type="ECO:0000256" key="1">
    <source>
        <dbReference type="ARBA" id="ARBA00022618"/>
    </source>
</evidence>
<feature type="coiled-coil region" evidence="8">
    <location>
        <begin position="275"/>
        <end position="371"/>
    </location>
</feature>
<feature type="transmembrane region" description="Helical" evidence="9">
    <location>
        <begin position="6"/>
        <end position="22"/>
    </location>
</feature>
<dbReference type="NCBIfam" id="NF003413">
    <property type="entry name" value="PRK04778.1-7"/>
    <property type="match status" value="1"/>
</dbReference>
<feature type="topological domain" description="Cytoplasmic" evidence="8">
    <location>
        <begin position="22"/>
        <end position="568"/>
    </location>
</feature>
<dbReference type="EMBL" id="BAAADO010000001">
    <property type="protein sequence ID" value="GAA0484340.1"/>
    <property type="molecule type" value="Genomic_DNA"/>
</dbReference>
<keyword evidence="4 8" id="KW-0175">Coiled coil</keyword>
<reference evidence="10 11" key="1">
    <citation type="journal article" date="2019" name="Int. J. Syst. Evol. Microbiol.">
        <title>The Global Catalogue of Microorganisms (GCM) 10K type strain sequencing project: providing services to taxonomists for standard genome sequencing and annotation.</title>
        <authorList>
            <consortium name="The Broad Institute Genomics Platform"/>
            <consortium name="The Broad Institute Genome Sequencing Center for Infectious Disease"/>
            <person name="Wu L."/>
            <person name="Ma J."/>
        </authorList>
    </citation>
    <scope>NUCLEOTIDE SEQUENCE [LARGE SCALE GENOMIC DNA]</scope>
    <source>
        <strain evidence="10 11">JCM 12389</strain>
    </source>
</reference>
<dbReference type="InterPro" id="IPR010379">
    <property type="entry name" value="EzrA"/>
</dbReference>
<comment type="similarity">
    <text evidence="8">Belongs to the EzrA family.</text>
</comment>
<dbReference type="RefSeq" id="WP_343837577.1">
    <property type="nucleotide sequence ID" value="NZ_BAAADO010000001.1"/>
</dbReference>
<accession>A0ABN1AVK8</accession>
<evidence type="ECO:0000256" key="4">
    <source>
        <dbReference type="ARBA" id="ARBA00023054"/>
    </source>
</evidence>
<evidence type="ECO:0000256" key="5">
    <source>
        <dbReference type="ARBA" id="ARBA00023136"/>
    </source>
</evidence>
<evidence type="ECO:0000256" key="9">
    <source>
        <dbReference type="SAM" id="Phobius"/>
    </source>
</evidence>
<sequence>MEYIIGAILLIIIFIIIGLILRKKVYDRVDELEEWKLAVINKDVTKQLSKIKDLNLSGETQTRFEKWRDDWDYIVTRKMPDLEEDLFDAEEAADRYLFRKAKRILDHTQKTLEKTEQSIDQMFDEVEELVSSKEDSHKQVEEIRPRIKETRKYLLQNRYQFGKADIVFDVELDEIEEEISQFDDLTVDGNYIEAQSLVQQVSERLNLLNDKMQSFPALYHACKIKLPQQLDELTSGLKEMKDSGHELQHYGFEKEIQDYQERLLLLLDRLNQGNLEGVDQEILEVEERIQEIYDQLEQEALAKQFTEKKLKVMENELFQMDKNLQETKSDVKTLQENYEFTEEEQETLVSLENQMNQLKLLADKIQSEMEKDKKPYANIRGDLENWLSQWENIRQEHESFVVRIQSLRHDEIQANKQINQLLGEMGQIRRNLQKNNLPGVPEYIYEAMSEVAVNIDETSKQLNQHPLNMEKINHLLGKAEKDTEMVKEQTEYLIEQAKLSEYVIQYANRYRSQYPLLAAKLSEAESAFRNWDYEVALETASTALEEIEPGALQRLEGFLNEELTAARN</sequence>
<comment type="subcellular location">
    <subcellularLocation>
        <location evidence="8">Cell membrane</location>
        <topology evidence="8">Single-pass membrane protein</topology>
    </subcellularLocation>
    <text evidence="8">Colocalized with FtsZ to the nascent septal site.</text>
</comment>
<feature type="coiled-coil region" evidence="8">
    <location>
        <begin position="105"/>
        <end position="132"/>
    </location>
</feature>
<dbReference type="HAMAP" id="MF_00728">
    <property type="entry name" value="EzrA"/>
    <property type="match status" value="1"/>
</dbReference>
<keyword evidence="5 8" id="KW-0472">Membrane</keyword>
<dbReference type="Proteomes" id="UP001500880">
    <property type="component" value="Unassembled WGS sequence"/>
</dbReference>
<keyword evidence="7 8" id="KW-0131">Cell cycle</keyword>
<dbReference type="Pfam" id="PF06160">
    <property type="entry name" value="EzrA"/>
    <property type="match status" value="1"/>
</dbReference>
<feature type="topological domain" description="Extracellular" evidence="8">
    <location>
        <begin position="1"/>
        <end position="2"/>
    </location>
</feature>
<comment type="caution">
    <text evidence="10">The sequence shown here is derived from an EMBL/GenBank/DDBJ whole genome shotgun (WGS) entry which is preliminary data.</text>
</comment>
<comment type="function">
    <text evidence="8">Negative regulator of FtsZ ring formation; modulates the frequency and position of FtsZ ring formation. Inhibits FtsZ ring formation at polar sites. Interacts either with FtsZ or with one of its binding partners to promote depolymerization.</text>
</comment>
<keyword evidence="3 8" id="KW-1133">Transmembrane helix</keyword>
<evidence type="ECO:0000256" key="3">
    <source>
        <dbReference type="ARBA" id="ARBA00022989"/>
    </source>
</evidence>
<evidence type="ECO:0000256" key="8">
    <source>
        <dbReference type="HAMAP-Rule" id="MF_00728"/>
    </source>
</evidence>
<evidence type="ECO:0000256" key="2">
    <source>
        <dbReference type="ARBA" id="ARBA00022692"/>
    </source>
</evidence>
<name>A0ABN1AVK8_9BACI</name>
<evidence type="ECO:0000313" key="11">
    <source>
        <dbReference type="Proteomes" id="UP001500880"/>
    </source>
</evidence>
<evidence type="ECO:0000313" key="10">
    <source>
        <dbReference type="EMBL" id="GAA0484340.1"/>
    </source>
</evidence>
<keyword evidence="8" id="KW-1003">Cell membrane</keyword>
<proteinExistence type="inferred from homology"/>